<evidence type="ECO:0000256" key="2">
    <source>
        <dbReference type="ARBA" id="ARBA00022679"/>
    </source>
</evidence>
<evidence type="ECO:0000259" key="5">
    <source>
        <dbReference type="Pfam" id="PF00891"/>
    </source>
</evidence>
<dbReference type="InterPro" id="IPR036388">
    <property type="entry name" value="WH-like_DNA-bd_sf"/>
</dbReference>
<dbReference type="EMBL" id="QUQM01000006">
    <property type="protein sequence ID" value="KAA8643966.1"/>
    <property type="molecule type" value="Genomic_DNA"/>
</dbReference>
<feature type="domain" description="O-methyltransferase C-terminal" evidence="5">
    <location>
        <begin position="183"/>
        <end position="391"/>
    </location>
</feature>
<keyword evidence="3" id="KW-0949">S-adenosyl-L-methionine</keyword>
<name>A0A5M9ME02_9EURO</name>
<organism evidence="6 7">
    <name type="scientific">Aspergillus tanneri</name>
    <dbReference type="NCBI Taxonomy" id="1220188"/>
    <lineage>
        <taxon>Eukaryota</taxon>
        <taxon>Fungi</taxon>
        <taxon>Dikarya</taxon>
        <taxon>Ascomycota</taxon>
        <taxon>Pezizomycotina</taxon>
        <taxon>Eurotiomycetes</taxon>
        <taxon>Eurotiomycetidae</taxon>
        <taxon>Eurotiales</taxon>
        <taxon>Aspergillaceae</taxon>
        <taxon>Aspergillus</taxon>
        <taxon>Aspergillus subgen. Circumdati</taxon>
    </lineage>
</organism>
<dbReference type="Gene3D" id="1.10.10.10">
    <property type="entry name" value="Winged helix-like DNA-binding domain superfamily/Winged helix DNA-binding domain"/>
    <property type="match status" value="1"/>
</dbReference>
<keyword evidence="2" id="KW-0808">Transferase</keyword>
<dbReference type="Gene3D" id="3.40.50.150">
    <property type="entry name" value="Vaccinia Virus protein VP39"/>
    <property type="match status" value="1"/>
</dbReference>
<dbReference type="GO" id="GO:0044550">
    <property type="term" value="P:secondary metabolite biosynthetic process"/>
    <property type="evidence" value="ECO:0007669"/>
    <property type="project" value="UniProtKB-ARBA"/>
</dbReference>
<sequence>MEPGRLIELAATISDAAAHIDEFLKSRNLPYPSFEPNAPLSLPEELGDARDAVLDGTSELYDLLVGQVEAFVAGSSMQPGNMMSLNVIRRFDIANSFAPDEEMTFAQIAELTGLSEVTVRHVLRHAMTLRVFREPRKGVVAHTARSVLMRNTDRANFIAVSIEEISLASLLTAEAFARWPTSEEPNQTGFSLAHGTDRSAYEILQDDPARAVRFASAMSIFTSGKGYAASHVVHGYDWGSLGAGSVVDIGGSRGHIAVAIASQFPSLTFIVQDLPSTVAGAEAELPPEMARRVTFMAHDFFESQPIVADAYFLRWIFHNWSDKYCTKLLRALIPALRPGTRVIVNDICLPEPGSIALCKEKELRIMNLSMMSVFNARERDADEWRDLFHRADPRFRFVGIRQPQGSHLALIEVEWSGQG</sequence>
<dbReference type="InterPro" id="IPR016461">
    <property type="entry name" value="COMT-like"/>
</dbReference>
<dbReference type="InterPro" id="IPR001077">
    <property type="entry name" value="COMT_C"/>
</dbReference>
<dbReference type="Pfam" id="PF00891">
    <property type="entry name" value="Methyltransf_2"/>
    <property type="match status" value="1"/>
</dbReference>
<dbReference type="PANTHER" id="PTHR43712">
    <property type="entry name" value="PUTATIVE (AFU_ORTHOLOGUE AFUA_4G14580)-RELATED"/>
    <property type="match status" value="1"/>
</dbReference>
<dbReference type="SUPFAM" id="SSF46785">
    <property type="entry name" value="Winged helix' DNA-binding domain"/>
    <property type="match status" value="1"/>
</dbReference>
<dbReference type="InterPro" id="IPR029063">
    <property type="entry name" value="SAM-dependent_MTases_sf"/>
</dbReference>
<dbReference type="SUPFAM" id="SSF53335">
    <property type="entry name" value="S-adenosyl-L-methionine-dependent methyltransferases"/>
    <property type="match status" value="1"/>
</dbReference>
<evidence type="ECO:0000256" key="3">
    <source>
        <dbReference type="ARBA" id="ARBA00022691"/>
    </source>
</evidence>
<evidence type="ECO:0000256" key="1">
    <source>
        <dbReference type="ARBA" id="ARBA00022603"/>
    </source>
</evidence>
<accession>A0A5M9ME02</accession>
<keyword evidence="1" id="KW-0489">Methyltransferase</keyword>
<dbReference type="RefSeq" id="XP_033423327.1">
    <property type="nucleotide sequence ID" value="XM_033572775.1"/>
</dbReference>
<reference evidence="6 7" key="1">
    <citation type="submission" date="2019-08" db="EMBL/GenBank/DDBJ databases">
        <title>The genome sequence of a newly discovered highly antifungal drug resistant Aspergillus species, Aspergillus tanneri NIH 1004.</title>
        <authorList>
            <person name="Mounaud S."/>
            <person name="Singh I."/>
            <person name="Joardar V."/>
            <person name="Pakala S."/>
            <person name="Pakala S."/>
            <person name="Venepally P."/>
            <person name="Chung J.K."/>
            <person name="Losada L."/>
            <person name="Nierman W.C."/>
        </authorList>
    </citation>
    <scope>NUCLEOTIDE SEQUENCE [LARGE SCALE GENOMIC DNA]</scope>
    <source>
        <strain evidence="6 7">NIH1004</strain>
    </source>
</reference>
<dbReference type="GO" id="GO:0008171">
    <property type="term" value="F:O-methyltransferase activity"/>
    <property type="evidence" value="ECO:0007669"/>
    <property type="project" value="InterPro"/>
</dbReference>
<dbReference type="GO" id="GO:0032259">
    <property type="term" value="P:methylation"/>
    <property type="evidence" value="ECO:0007669"/>
    <property type="project" value="UniProtKB-KW"/>
</dbReference>
<gene>
    <name evidence="6" type="ORF">ATNIH1004_008162</name>
</gene>
<evidence type="ECO:0000313" key="7">
    <source>
        <dbReference type="Proteomes" id="UP000324241"/>
    </source>
</evidence>
<dbReference type="GeneID" id="54330864"/>
<evidence type="ECO:0000256" key="4">
    <source>
        <dbReference type="ARBA" id="ARBA00038277"/>
    </source>
</evidence>
<dbReference type="Proteomes" id="UP000324241">
    <property type="component" value="Unassembled WGS sequence"/>
</dbReference>
<dbReference type="PANTHER" id="PTHR43712:SF5">
    <property type="entry name" value="O-METHYLTRANSFERASE ASQN-RELATED"/>
    <property type="match status" value="1"/>
</dbReference>
<dbReference type="AlphaFoldDB" id="A0A5M9ME02"/>
<evidence type="ECO:0000313" key="6">
    <source>
        <dbReference type="EMBL" id="KAA8643966.1"/>
    </source>
</evidence>
<dbReference type="PROSITE" id="PS51683">
    <property type="entry name" value="SAM_OMT_II"/>
    <property type="match status" value="1"/>
</dbReference>
<dbReference type="VEuPathDB" id="FungiDB:EYZ11_012113"/>
<dbReference type="OrthoDB" id="1606438at2759"/>
<proteinExistence type="inferred from homology"/>
<protein>
    <recommendedName>
        <fullName evidence="5">O-methyltransferase C-terminal domain-containing protein</fullName>
    </recommendedName>
</protein>
<dbReference type="InterPro" id="IPR036390">
    <property type="entry name" value="WH_DNA-bd_sf"/>
</dbReference>
<comment type="similarity">
    <text evidence="4">Belongs to the class I-like SAM-binding methyltransferase superfamily. Cation-independent O-methyltransferase family.</text>
</comment>
<comment type="caution">
    <text evidence="6">The sequence shown here is derived from an EMBL/GenBank/DDBJ whole genome shotgun (WGS) entry which is preliminary data.</text>
</comment>